<organism evidence="2 3">
    <name type="scientific">Proteus penneri</name>
    <dbReference type="NCBI Taxonomy" id="102862"/>
    <lineage>
        <taxon>Bacteria</taxon>
        <taxon>Pseudomonadati</taxon>
        <taxon>Pseudomonadota</taxon>
        <taxon>Gammaproteobacteria</taxon>
        <taxon>Enterobacterales</taxon>
        <taxon>Morganellaceae</taxon>
        <taxon>Proteus</taxon>
    </lineage>
</organism>
<evidence type="ECO:0000313" key="3">
    <source>
        <dbReference type="Proteomes" id="UP000619976"/>
    </source>
</evidence>
<dbReference type="InterPro" id="IPR001279">
    <property type="entry name" value="Metallo-B-lactamas"/>
</dbReference>
<dbReference type="Pfam" id="PF00753">
    <property type="entry name" value="Lactamase_B"/>
    <property type="match status" value="1"/>
</dbReference>
<dbReference type="Proteomes" id="UP000619976">
    <property type="component" value="Unassembled WGS sequence"/>
</dbReference>
<feature type="domain" description="Metallo-beta-lactamase" evidence="1">
    <location>
        <begin position="18"/>
        <end position="77"/>
    </location>
</feature>
<dbReference type="Gene3D" id="3.60.15.10">
    <property type="entry name" value="Ribonuclease Z/Hydroxyacylglutathione hydrolase-like"/>
    <property type="match status" value="1"/>
</dbReference>
<dbReference type="SUPFAM" id="SSF56281">
    <property type="entry name" value="Metallo-hydrolase/oxidoreductase"/>
    <property type="match status" value="1"/>
</dbReference>
<gene>
    <name evidence="2" type="ORF">JFQ69_02400</name>
</gene>
<dbReference type="RefSeq" id="WP_161738098.1">
    <property type="nucleotide sequence ID" value="NZ_CAXOSF010000127.1"/>
</dbReference>
<dbReference type="PANTHER" id="PTHR30619:SF1">
    <property type="entry name" value="RECOMBINATION PROTEIN 2"/>
    <property type="match status" value="1"/>
</dbReference>
<accession>A0ABS0W2X6</accession>
<reference evidence="2 3" key="1">
    <citation type="submission" date="2020-12" db="EMBL/GenBank/DDBJ databases">
        <title>Enhanced detection system for hospital associated transmission using whole genome sequencing surveillance.</title>
        <authorList>
            <person name="Harrison L.H."/>
            <person name="Van Tyne D."/>
            <person name="Marsh J.W."/>
            <person name="Griffith M.P."/>
            <person name="Snyder D.J."/>
            <person name="Cooper V.S."/>
            <person name="Mustapha M."/>
        </authorList>
    </citation>
    <scope>NUCLEOTIDE SEQUENCE [LARGE SCALE GENOMIC DNA]</scope>
    <source>
        <strain evidence="2 3">PR00195</strain>
    </source>
</reference>
<evidence type="ECO:0000259" key="1">
    <source>
        <dbReference type="Pfam" id="PF00753"/>
    </source>
</evidence>
<sequence length="372" mass="43290">MIRTFHSIGQGAFYTEKSDDFNFVYDCGTHTDGKKRIEKYVRNHFKKDEVINFLFISHFHEDHINGLEYLLSNYAVENVFIPQYSIYEHVLEFMYTDRNLSLFDNNLILNPEKAIESISPQTRIILVREQENNDENNDNIIDIERLSGTTAINSGCLLGCNDTNDWVFIPINYKNKKNSDLFKKNLKKEGVIFNDTSEFITSWSDVHQRRKIIDAFKKLPKNQNENSMVVYSGPKNNNSSYMIKVISANSYYYSCYFDCIFNDCFSNRKKTGCIYFGDYETHDDAWNTIKRALGKYYDFAGTIQIPHHGSTKNYRNEINKNDYVFSVISYGTTNTHGHPGSFTTESILNNNGILLEVTENPSSRLHFVIDER</sequence>
<keyword evidence="3" id="KW-1185">Reference proteome</keyword>
<dbReference type="InterPro" id="IPR052159">
    <property type="entry name" value="Competence_DNA_uptake"/>
</dbReference>
<protein>
    <submittedName>
        <fullName evidence="2">MBL fold metallo-hydrolase</fullName>
    </submittedName>
</protein>
<comment type="caution">
    <text evidence="2">The sequence shown here is derived from an EMBL/GenBank/DDBJ whole genome shotgun (WGS) entry which is preliminary data.</text>
</comment>
<dbReference type="InterPro" id="IPR036866">
    <property type="entry name" value="RibonucZ/Hydroxyglut_hydro"/>
</dbReference>
<name>A0ABS0W2X6_9GAMM</name>
<dbReference type="PANTHER" id="PTHR30619">
    <property type="entry name" value="DNA INTERNALIZATION/COMPETENCE PROTEIN COMEC/REC2"/>
    <property type="match status" value="1"/>
</dbReference>
<proteinExistence type="predicted"/>
<dbReference type="EMBL" id="JAEKCB010000001">
    <property type="protein sequence ID" value="MBJ2116526.1"/>
    <property type="molecule type" value="Genomic_DNA"/>
</dbReference>
<evidence type="ECO:0000313" key="2">
    <source>
        <dbReference type="EMBL" id="MBJ2116526.1"/>
    </source>
</evidence>